<dbReference type="InterPro" id="IPR008030">
    <property type="entry name" value="NmrA-like"/>
</dbReference>
<dbReference type="Proteomes" id="UP001221757">
    <property type="component" value="Unassembled WGS sequence"/>
</dbReference>
<dbReference type="PANTHER" id="PTHR48079">
    <property type="entry name" value="PROTEIN YEEZ"/>
    <property type="match status" value="1"/>
</dbReference>
<dbReference type="InterPro" id="IPR036291">
    <property type="entry name" value="NAD(P)-bd_dom_sf"/>
</dbReference>
<gene>
    <name evidence="2" type="ORF">B0H17DRAFT_1085063</name>
</gene>
<feature type="domain" description="NmrA-like" evidence="1">
    <location>
        <begin position="4"/>
        <end position="81"/>
    </location>
</feature>
<keyword evidence="3" id="KW-1185">Reference proteome</keyword>
<name>A0AAD7D0V9_MYCRO</name>
<dbReference type="GO" id="GO:0005737">
    <property type="term" value="C:cytoplasm"/>
    <property type="evidence" value="ECO:0007669"/>
    <property type="project" value="TreeGrafter"/>
</dbReference>
<dbReference type="SUPFAM" id="SSF51735">
    <property type="entry name" value="NAD(P)-binding Rossmann-fold domains"/>
    <property type="match status" value="1"/>
</dbReference>
<dbReference type="GO" id="GO:0004029">
    <property type="term" value="F:aldehyde dehydrogenase (NAD+) activity"/>
    <property type="evidence" value="ECO:0007669"/>
    <property type="project" value="TreeGrafter"/>
</dbReference>
<reference evidence="2" key="1">
    <citation type="submission" date="2023-03" db="EMBL/GenBank/DDBJ databases">
        <title>Massive genome expansion in bonnet fungi (Mycena s.s.) driven by repeated elements and novel gene families across ecological guilds.</title>
        <authorList>
            <consortium name="Lawrence Berkeley National Laboratory"/>
            <person name="Harder C.B."/>
            <person name="Miyauchi S."/>
            <person name="Viragh M."/>
            <person name="Kuo A."/>
            <person name="Thoen E."/>
            <person name="Andreopoulos B."/>
            <person name="Lu D."/>
            <person name="Skrede I."/>
            <person name="Drula E."/>
            <person name="Henrissat B."/>
            <person name="Morin E."/>
            <person name="Kohler A."/>
            <person name="Barry K."/>
            <person name="LaButti K."/>
            <person name="Morin E."/>
            <person name="Salamov A."/>
            <person name="Lipzen A."/>
            <person name="Mereny Z."/>
            <person name="Hegedus B."/>
            <person name="Baldrian P."/>
            <person name="Stursova M."/>
            <person name="Weitz H."/>
            <person name="Taylor A."/>
            <person name="Grigoriev I.V."/>
            <person name="Nagy L.G."/>
            <person name="Martin F."/>
            <person name="Kauserud H."/>
        </authorList>
    </citation>
    <scope>NUCLEOTIDE SEQUENCE</scope>
    <source>
        <strain evidence="2">CBHHK067</strain>
    </source>
</reference>
<proteinExistence type="predicted"/>
<protein>
    <recommendedName>
        <fullName evidence="1">NmrA-like domain-containing protein</fullName>
    </recommendedName>
</protein>
<evidence type="ECO:0000313" key="3">
    <source>
        <dbReference type="Proteomes" id="UP001221757"/>
    </source>
</evidence>
<dbReference type="Pfam" id="PF05368">
    <property type="entry name" value="NmrA"/>
    <property type="match status" value="1"/>
</dbReference>
<dbReference type="Gene3D" id="3.40.50.720">
    <property type="entry name" value="NAD(P)-binding Rossmann-like Domain"/>
    <property type="match status" value="1"/>
</dbReference>
<comment type="caution">
    <text evidence="2">The sequence shown here is derived from an EMBL/GenBank/DDBJ whole genome shotgun (WGS) entry which is preliminary data.</text>
</comment>
<dbReference type="AlphaFoldDB" id="A0AAD7D0V9"/>
<dbReference type="PANTHER" id="PTHR48079:SF6">
    <property type="entry name" value="NAD(P)-BINDING DOMAIN-CONTAINING PROTEIN-RELATED"/>
    <property type="match status" value="1"/>
</dbReference>
<organism evidence="2 3">
    <name type="scientific">Mycena rosella</name>
    <name type="common">Pink bonnet</name>
    <name type="synonym">Agaricus rosellus</name>
    <dbReference type="NCBI Taxonomy" id="1033263"/>
    <lineage>
        <taxon>Eukaryota</taxon>
        <taxon>Fungi</taxon>
        <taxon>Dikarya</taxon>
        <taxon>Basidiomycota</taxon>
        <taxon>Agaricomycotina</taxon>
        <taxon>Agaricomycetes</taxon>
        <taxon>Agaricomycetidae</taxon>
        <taxon>Agaricales</taxon>
        <taxon>Marasmiineae</taxon>
        <taxon>Mycenaceae</taxon>
        <taxon>Mycena</taxon>
    </lineage>
</organism>
<evidence type="ECO:0000313" key="2">
    <source>
        <dbReference type="EMBL" id="KAJ7671746.1"/>
    </source>
</evidence>
<sequence length="346" mass="37362">MSSTNIFITGATGYLGGTLISALLDRKDSASFDITALVRSAEKAEKLKNATGINIAMGSHSDLELIETLASKADVILSMGDCDDLELAKAQLRGAKRRYEATGTLSVFIHASGVGCLADDAFGMYGPKDLIGDIDTETIAALPIDQPHRSVDVEIVKADKQGYVKTYIVAPGTIYGTATGKVADAGAQNTYNKMMDDLCLAGFLRKEAFIFGEGKNEWAHVEIGELVDLIMLLYDAIVAKPEETAHGTEGYYFAENGAYALFELADVLQKVLVETGHVKAGSKGPTHFSTEELKLWSPVHIRMLGGNVRCKSSRSRSLGWNPVKTHCLETVYEQLMKFGSKLPLAL</sequence>
<evidence type="ECO:0000259" key="1">
    <source>
        <dbReference type="Pfam" id="PF05368"/>
    </source>
</evidence>
<dbReference type="InterPro" id="IPR051783">
    <property type="entry name" value="NAD(P)-dependent_oxidoreduct"/>
</dbReference>
<accession>A0AAD7D0V9</accession>
<dbReference type="EMBL" id="JARKIE010000173">
    <property type="protein sequence ID" value="KAJ7671746.1"/>
    <property type="molecule type" value="Genomic_DNA"/>
</dbReference>